<evidence type="ECO:0000313" key="1">
    <source>
        <dbReference type="EMBL" id="AVZ74006.1"/>
    </source>
</evidence>
<dbReference type="Proteomes" id="UP000244201">
    <property type="component" value="Chromosome"/>
</dbReference>
<evidence type="ECO:0000313" key="2">
    <source>
        <dbReference type="Proteomes" id="UP000244201"/>
    </source>
</evidence>
<accession>A0A2R4T4H1</accession>
<evidence type="ECO:0008006" key="3">
    <source>
        <dbReference type="Google" id="ProtNLM"/>
    </source>
</evidence>
<gene>
    <name evidence="1" type="ORF">SLUN_19415</name>
</gene>
<sequence>MTQKAPTLRFNCFLLREGLVSHEQAFRVQYRPGNKSGMRKLTTSPVAPEGCVAFLRDKSEKAPAWAKLLAPTFTELENVLNFSNRLVIFLPVEDRTFAVCFGYGSSTLEWSWVEANFGLKFAARRFDSNAMSGISSRRIDASARSQWVQIPANSSISDFEVELDGEFTRKLVGKLDAGLEFPELGAVVATDSVSFKLDTNLYSVRDVLTKMLVTAETGIADKDLAFIDSLEPLRMKSEIVKDLEKLLVNEVFQERARKPQGPDLDTLPVSDLNVHVLAFAPPDDVSVENIHDFTVYKNDSSEDFEVMTLESLRGALLEFPGKFGVSSLADIKVMARDSNGEPAGMAKPLKHWLVFEAGDQDRRYLLTLGKWYALAEKYSERLDYDLAQIKDVTSTLNLCTWDDWGCQKNWEKHFNEKATEDRSDLICLDRYPLFAEDGEQIEACDLLHADGYLIHVKQYTGSQTLSHLFSQGFVSAQVIISDESYRKDFIEAVESINSNIVDAAKWLPPKYVTYAIAFDGKQRLPQDLPTFSKVNLRSFSKKIKLLGSVATLARIQMTFKPKKKK</sequence>
<proteinExistence type="predicted"/>
<dbReference type="GeneID" id="55657424"/>
<dbReference type="EMBL" id="CP026304">
    <property type="protein sequence ID" value="AVZ74006.1"/>
    <property type="molecule type" value="Genomic_DNA"/>
</dbReference>
<dbReference type="InterPro" id="IPR026487">
    <property type="entry name" value="CHP04141"/>
</dbReference>
<dbReference type="RefSeq" id="WP_108150065.1">
    <property type="nucleotide sequence ID" value="NZ_CP026304.1"/>
</dbReference>
<dbReference type="NCBIfam" id="TIGR04141">
    <property type="entry name" value="TIGR04141 family sporadically distributed protein"/>
    <property type="match status" value="1"/>
</dbReference>
<name>A0A2R4T4H1_9ACTN</name>
<reference evidence="1 2" key="1">
    <citation type="submission" date="2018-01" db="EMBL/GenBank/DDBJ databases">
        <title>Complete genome sequence of Streptomyces lunaelactis MM109T, a Ferroverdin A producer isolated from cave moonmilk deposits.</title>
        <authorList>
            <person name="Naome A."/>
            <person name="Martinet L."/>
            <person name="Maciejewska M."/>
            <person name="Anderssen S."/>
            <person name="Adam D."/>
            <person name="Tenconi E."/>
            <person name="Deflandre B."/>
            <person name="Arguelles-Arias A."/>
            <person name="Calusinska M."/>
            <person name="Copieters W."/>
            <person name="Karim L."/>
            <person name="Hanikenne M."/>
            <person name="Baurain D."/>
            <person name="van Wezel G."/>
            <person name="Smargiasso N."/>
            <person name="de Pauw E."/>
            <person name="Delfosse P."/>
            <person name="Rigali S."/>
        </authorList>
    </citation>
    <scope>NUCLEOTIDE SEQUENCE [LARGE SCALE GENOMIC DNA]</scope>
    <source>
        <strain evidence="1 2">MM109</strain>
    </source>
</reference>
<dbReference type="AlphaFoldDB" id="A0A2R4T4H1"/>
<protein>
    <recommendedName>
        <fullName evidence="3">Sporadically distributed protein, TIGR04141 family</fullName>
    </recommendedName>
</protein>
<keyword evidence="2" id="KW-1185">Reference proteome</keyword>
<organism evidence="1 2">
    <name type="scientific">Streptomyces lunaelactis</name>
    <dbReference type="NCBI Taxonomy" id="1535768"/>
    <lineage>
        <taxon>Bacteria</taxon>
        <taxon>Bacillati</taxon>
        <taxon>Actinomycetota</taxon>
        <taxon>Actinomycetes</taxon>
        <taxon>Kitasatosporales</taxon>
        <taxon>Streptomycetaceae</taxon>
        <taxon>Streptomyces</taxon>
    </lineage>
</organism>
<dbReference type="Pfam" id="PF19614">
    <property type="entry name" value="DUF6119"/>
    <property type="match status" value="1"/>
</dbReference>
<dbReference type="OrthoDB" id="3323334at2"/>
<dbReference type="KEGG" id="slk:SLUN_19415"/>